<dbReference type="Pfam" id="PF13879">
    <property type="entry name" value="Hmw_CFAP97"/>
    <property type="match status" value="1"/>
</dbReference>
<organism evidence="4 5">
    <name type="scientific">Klebsormidium nitens</name>
    <name type="common">Green alga</name>
    <name type="synonym">Ulothrix nitens</name>
    <dbReference type="NCBI Taxonomy" id="105231"/>
    <lineage>
        <taxon>Eukaryota</taxon>
        <taxon>Viridiplantae</taxon>
        <taxon>Streptophyta</taxon>
        <taxon>Klebsormidiophyceae</taxon>
        <taxon>Klebsormidiales</taxon>
        <taxon>Klebsormidiaceae</taxon>
        <taxon>Klebsormidium</taxon>
    </lineage>
</organism>
<gene>
    <name evidence="4" type="ORF">KFL_005200020</name>
</gene>
<feature type="coiled-coil region" evidence="2">
    <location>
        <begin position="76"/>
        <end position="105"/>
    </location>
</feature>
<protein>
    <submittedName>
        <fullName evidence="4">Uncharacterized protein</fullName>
    </submittedName>
</protein>
<dbReference type="InterPro" id="IPR029488">
    <property type="entry name" value="Hmw/CFAP97"/>
</dbReference>
<accession>A0A1Y1IJV6</accession>
<evidence type="ECO:0000313" key="5">
    <source>
        <dbReference type="Proteomes" id="UP000054558"/>
    </source>
</evidence>
<dbReference type="AlphaFoldDB" id="A0A1Y1IJV6"/>
<name>A0A1Y1IJV6_KLENI</name>
<evidence type="ECO:0000256" key="1">
    <source>
        <dbReference type="ARBA" id="ARBA00008315"/>
    </source>
</evidence>
<comment type="similarity">
    <text evidence="1">Belongs to the CFAP97 family.</text>
</comment>
<dbReference type="OMA" id="RIGHYPR"/>
<dbReference type="PANTHER" id="PTHR33768">
    <property type="entry name" value="MIP11318P"/>
    <property type="match status" value="1"/>
</dbReference>
<feature type="region of interest" description="Disordered" evidence="3">
    <location>
        <begin position="1"/>
        <end position="20"/>
    </location>
</feature>
<reference evidence="4 5" key="1">
    <citation type="journal article" date="2014" name="Nat. Commun.">
        <title>Klebsormidium flaccidum genome reveals primary factors for plant terrestrial adaptation.</title>
        <authorList>
            <person name="Hori K."/>
            <person name="Maruyama F."/>
            <person name="Fujisawa T."/>
            <person name="Togashi T."/>
            <person name="Yamamoto N."/>
            <person name="Seo M."/>
            <person name="Sato S."/>
            <person name="Yamada T."/>
            <person name="Mori H."/>
            <person name="Tajima N."/>
            <person name="Moriyama T."/>
            <person name="Ikeuchi M."/>
            <person name="Watanabe M."/>
            <person name="Wada H."/>
            <person name="Kobayashi K."/>
            <person name="Saito M."/>
            <person name="Masuda T."/>
            <person name="Sasaki-Sekimoto Y."/>
            <person name="Mashiguchi K."/>
            <person name="Awai K."/>
            <person name="Shimojima M."/>
            <person name="Masuda S."/>
            <person name="Iwai M."/>
            <person name="Nobusawa T."/>
            <person name="Narise T."/>
            <person name="Kondo S."/>
            <person name="Saito H."/>
            <person name="Sato R."/>
            <person name="Murakawa M."/>
            <person name="Ihara Y."/>
            <person name="Oshima-Yamada Y."/>
            <person name="Ohtaka K."/>
            <person name="Satoh M."/>
            <person name="Sonobe K."/>
            <person name="Ishii M."/>
            <person name="Ohtani R."/>
            <person name="Kanamori-Sato M."/>
            <person name="Honoki R."/>
            <person name="Miyazaki D."/>
            <person name="Mochizuki H."/>
            <person name="Umetsu J."/>
            <person name="Higashi K."/>
            <person name="Shibata D."/>
            <person name="Kamiya Y."/>
            <person name="Sato N."/>
            <person name="Nakamura Y."/>
            <person name="Tabata S."/>
            <person name="Ida S."/>
            <person name="Kurokawa K."/>
            <person name="Ohta H."/>
        </authorList>
    </citation>
    <scope>NUCLEOTIDE SEQUENCE [LARGE SCALE GENOMIC DNA]</scope>
    <source>
        <strain evidence="4 5">NIES-2285</strain>
    </source>
</reference>
<evidence type="ECO:0000256" key="3">
    <source>
        <dbReference type="SAM" id="MobiDB-lite"/>
    </source>
</evidence>
<dbReference type="InterPro" id="IPR038792">
    <property type="entry name" value="CFAP97D1/2"/>
</dbReference>
<dbReference type="EMBL" id="DF237469">
    <property type="protein sequence ID" value="GAQ89421.1"/>
    <property type="molecule type" value="Genomic_DNA"/>
</dbReference>
<proteinExistence type="inferred from homology"/>
<evidence type="ECO:0000256" key="2">
    <source>
        <dbReference type="SAM" id="Coils"/>
    </source>
</evidence>
<evidence type="ECO:0000313" key="4">
    <source>
        <dbReference type="EMBL" id="GAQ89421.1"/>
    </source>
</evidence>
<keyword evidence="2" id="KW-0175">Coiled coil</keyword>
<dbReference type="OrthoDB" id="1888292at2759"/>
<dbReference type="PANTHER" id="PTHR33768:SF3">
    <property type="entry name" value="MIP11318P"/>
    <property type="match status" value="1"/>
</dbReference>
<dbReference type="Proteomes" id="UP000054558">
    <property type="component" value="Unassembled WGS sequence"/>
</dbReference>
<keyword evidence="5" id="KW-1185">Reference proteome</keyword>
<dbReference type="STRING" id="105231.A0A1Y1IJV6"/>
<sequence length="132" mass="15120">MRPSVDNAQPEHFGKMKVNRKRAQLEEERLCEIEKQNGKLLDKLTQIAAKRGVTDLKPVTAGTALLKGEACETRSLNEKSRKLELQRIQNENLQILKRIQQSQEKSSPEINHASLEKAWSETARYRKLASQI</sequence>